<organism evidence="1 2">
    <name type="scientific">Entotheonella factor</name>
    <dbReference type="NCBI Taxonomy" id="1429438"/>
    <lineage>
        <taxon>Bacteria</taxon>
        <taxon>Pseudomonadati</taxon>
        <taxon>Nitrospinota/Tectimicrobiota group</taxon>
        <taxon>Candidatus Tectimicrobiota</taxon>
        <taxon>Candidatus Entotheonellia</taxon>
        <taxon>Candidatus Entotheonellales</taxon>
        <taxon>Candidatus Entotheonellaceae</taxon>
        <taxon>Candidatus Entotheonella</taxon>
    </lineage>
</organism>
<gene>
    <name evidence="1" type="ORF">ETSY1_42500</name>
</gene>
<evidence type="ECO:0000313" key="1">
    <source>
        <dbReference type="EMBL" id="ETW92699.1"/>
    </source>
</evidence>
<dbReference type="EMBL" id="AZHW01001397">
    <property type="protein sequence ID" value="ETW92699.1"/>
    <property type="molecule type" value="Genomic_DNA"/>
</dbReference>
<dbReference type="Proteomes" id="UP000019141">
    <property type="component" value="Unassembled WGS sequence"/>
</dbReference>
<reference evidence="1 2" key="1">
    <citation type="journal article" date="2014" name="Nature">
        <title>An environmental bacterial taxon with a large and distinct metabolic repertoire.</title>
        <authorList>
            <person name="Wilson M.C."/>
            <person name="Mori T."/>
            <person name="Ruckert C."/>
            <person name="Uria A.R."/>
            <person name="Helf M.J."/>
            <person name="Takada K."/>
            <person name="Gernert C."/>
            <person name="Steffens U.A."/>
            <person name="Heycke N."/>
            <person name="Schmitt S."/>
            <person name="Rinke C."/>
            <person name="Helfrich E.J."/>
            <person name="Brachmann A.O."/>
            <person name="Gurgui C."/>
            <person name="Wakimoto T."/>
            <person name="Kracht M."/>
            <person name="Crusemann M."/>
            <person name="Hentschel U."/>
            <person name="Abe I."/>
            <person name="Matsunaga S."/>
            <person name="Kalinowski J."/>
            <person name="Takeyama H."/>
            <person name="Piel J."/>
        </authorList>
    </citation>
    <scope>NUCLEOTIDE SEQUENCE [LARGE SCALE GENOMIC DNA]</scope>
    <source>
        <strain evidence="2">TSY1</strain>
    </source>
</reference>
<dbReference type="HOGENOM" id="CLU_2128916_0_0_7"/>
<protein>
    <submittedName>
        <fullName evidence="1">Uncharacterized protein</fullName>
    </submittedName>
</protein>
<sequence>MPYYDPERDNPVDGAHLTARLLALLCDLMGADTHEHALELSSEGWTGLRELIAMMKQCMHDVSHQLHDSDAWQTASALYAYLHAHPETEESLREFLQEARQRGFTAWRNIPLD</sequence>
<comment type="caution">
    <text evidence="1">The sequence shown here is derived from an EMBL/GenBank/DDBJ whole genome shotgun (WGS) entry which is preliminary data.</text>
</comment>
<evidence type="ECO:0000313" key="2">
    <source>
        <dbReference type="Proteomes" id="UP000019141"/>
    </source>
</evidence>
<proteinExistence type="predicted"/>
<name>W4L474_ENTF1</name>
<keyword evidence="2" id="KW-1185">Reference proteome</keyword>
<accession>W4L474</accession>
<dbReference type="AlphaFoldDB" id="W4L474"/>